<dbReference type="CDD" id="cd11529">
    <property type="entry name" value="NTP-PPase_MazG_Cterm"/>
    <property type="match status" value="1"/>
</dbReference>
<comment type="caution">
    <text evidence="3">The sequence shown here is derived from an EMBL/GenBank/DDBJ whole genome shotgun (WGS) entry which is preliminary data.</text>
</comment>
<dbReference type="InterPro" id="IPR004518">
    <property type="entry name" value="MazG-like_dom"/>
</dbReference>
<dbReference type="SUPFAM" id="SSF53790">
    <property type="entry name" value="Tetrapyrrole methylase"/>
    <property type="match status" value="1"/>
</dbReference>
<dbReference type="InterPro" id="IPR048011">
    <property type="entry name" value="NTP-PPase_MazG-like_C"/>
</dbReference>
<evidence type="ECO:0000259" key="2">
    <source>
        <dbReference type="Pfam" id="PF03819"/>
    </source>
</evidence>
<dbReference type="SUPFAM" id="SSF101386">
    <property type="entry name" value="all-alpha NTP pyrophosphatases"/>
    <property type="match status" value="2"/>
</dbReference>
<dbReference type="InterPro" id="IPR024180">
    <property type="entry name" value="Tetrapyrrole_Mease/MazG_pred"/>
</dbReference>
<dbReference type="CDD" id="cd11528">
    <property type="entry name" value="NTP-PPase_MazG_Nterm"/>
    <property type="match status" value="1"/>
</dbReference>
<dbReference type="Gene3D" id="1.10.287.1080">
    <property type="entry name" value="MazG-like"/>
    <property type="match status" value="2"/>
</dbReference>
<accession>A0ABN0Z952</accession>
<dbReference type="Pfam" id="PF03819">
    <property type="entry name" value="MazG"/>
    <property type="match status" value="2"/>
</dbReference>
<dbReference type="InterPro" id="IPR011551">
    <property type="entry name" value="NTP_PyrPHydrolase_MazG"/>
</dbReference>
<organism evidence="3 4">
    <name type="scientific">Lentibacillus halophilus</name>
    <dbReference type="NCBI Taxonomy" id="295065"/>
    <lineage>
        <taxon>Bacteria</taxon>
        <taxon>Bacillati</taxon>
        <taxon>Bacillota</taxon>
        <taxon>Bacilli</taxon>
        <taxon>Bacillales</taxon>
        <taxon>Bacillaceae</taxon>
        <taxon>Lentibacillus</taxon>
    </lineage>
</organism>
<dbReference type="EMBL" id="BAAADM010000039">
    <property type="protein sequence ID" value="GAA0439386.1"/>
    <property type="molecule type" value="Genomic_DNA"/>
</dbReference>
<dbReference type="RefSeq" id="WP_343752232.1">
    <property type="nucleotide sequence ID" value="NZ_BAAADM010000039.1"/>
</dbReference>
<sequence length="483" mass="54907">MEGTIEVIGLGAGDAEQLSLGVYRKLLRAETDVFVRTIDHPVVKELQNEGVVFRPFDDVYESSKDFTTVYEAIADRLVDEARTKSVIYAVPGHPMVAEETVRRLLEQTDVPVDVMGGHSFLDALFTALNIDPADGFQLTDGTAFHRHGLNYRQHLLISQVYDRMTASHVKLELLEDLPPDYPVRIVEAAGSRQETLIEIQLEDLDRSFDKVSNWASVYIPPVPESMLQHTFSRLRHVIAALRAPDGCPWDRAQTHETLRPYAVEEVYELLEAIDEQDDDGIVEELGDLLLQVMLHSQIGEDHGYFNIDDVIHSITGKMIHRHPHIFSNQSADTVDEVYATWDALKQEEKGDERTSVLDGVPIGLPALAKAFKLQHKAAKVGFGWDEAADVLAKFQEEWRELQNAMVEQPTDKVEEELGDVLFVLANVARYYDINPEVALNRTNQKFVYRFSYIEKQLTNQGDDIWTAPFKKMEDYWNQAKRKG</sequence>
<dbReference type="PIRSF" id="PIRSF002845">
    <property type="entry name" value="Ttrprl_mtas_MazG"/>
    <property type="match status" value="1"/>
</dbReference>
<dbReference type="Gene3D" id="3.40.1010.10">
    <property type="entry name" value="Cobalt-precorrin-4 Transmethylase, Domain 1"/>
    <property type="match status" value="1"/>
</dbReference>
<proteinExistence type="predicted"/>
<gene>
    <name evidence="3" type="primary">mazG</name>
    <name evidence="3" type="ORF">GCM10008983_15370</name>
</gene>
<dbReference type="InterPro" id="IPR035996">
    <property type="entry name" value="4pyrrol_Methylase_sf"/>
</dbReference>
<feature type="domain" description="NTP pyrophosphohydrolase MazG-like" evidence="2">
    <location>
        <begin position="391"/>
        <end position="449"/>
    </location>
</feature>
<keyword evidence="4" id="KW-1185">Reference proteome</keyword>
<reference evidence="3 4" key="1">
    <citation type="journal article" date="2019" name="Int. J. Syst. Evol. Microbiol.">
        <title>The Global Catalogue of Microorganisms (GCM) 10K type strain sequencing project: providing services to taxonomists for standard genome sequencing and annotation.</title>
        <authorList>
            <consortium name="The Broad Institute Genomics Platform"/>
            <consortium name="The Broad Institute Genome Sequencing Center for Infectious Disease"/>
            <person name="Wu L."/>
            <person name="Ma J."/>
        </authorList>
    </citation>
    <scope>NUCLEOTIDE SEQUENCE [LARGE SCALE GENOMIC DNA]</scope>
    <source>
        <strain evidence="3 4">JCM 12149</strain>
    </source>
</reference>
<dbReference type="NCBIfam" id="NF007113">
    <property type="entry name" value="PRK09562.1"/>
    <property type="match status" value="1"/>
</dbReference>
<dbReference type="NCBIfam" id="TIGR00444">
    <property type="entry name" value="mazG"/>
    <property type="match status" value="1"/>
</dbReference>
<evidence type="ECO:0000313" key="4">
    <source>
        <dbReference type="Proteomes" id="UP001501459"/>
    </source>
</evidence>
<dbReference type="CDD" id="cd11723">
    <property type="entry name" value="YabN_N_like"/>
    <property type="match status" value="1"/>
</dbReference>
<protein>
    <submittedName>
        <fullName evidence="3">Nucleoside triphosphate pyrophosphohydrolase</fullName>
    </submittedName>
</protein>
<dbReference type="InterPro" id="IPR048015">
    <property type="entry name" value="NTP-PPase_MazG-like_N"/>
</dbReference>
<dbReference type="InterPro" id="IPR035013">
    <property type="entry name" value="YabN_N"/>
</dbReference>
<dbReference type="Proteomes" id="UP001501459">
    <property type="component" value="Unassembled WGS sequence"/>
</dbReference>
<evidence type="ECO:0000259" key="1">
    <source>
        <dbReference type="Pfam" id="PF00590"/>
    </source>
</evidence>
<dbReference type="Pfam" id="PF00590">
    <property type="entry name" value="TP_methylase"/>
    <property type="match status" value="1"/>
</dbReference>
<feature type="domain" description="Tetrapyrrole methylase" evidence="1">
    <location>
        <begin position="7"/>
        <end position="204"/>
    </location>
</feature>
<evidence type="ECO:0000313" key="3">
    <source>
        <dbReference type="EMBL" id="GAA0439386.1"/>
    </source>
</evidence>
<dbReference type="PANTHER" id="PTHR30522:SF0">
    <property type="entry name" value="NUCLEOSIDE TRIPHOSPHATE PYROPHOSPHOHYDROLASE"/>
    <property type="match status" value="1"/>
</dbReference>
<feature type="domain" description="NTP pyrophosphohydrolase MazG-like" evidence="2">
    <location>
        <begin position="253"/>
        <end position="326"/>
    </location>
</feature>
<name>A0ABN0Z952_9BACI</name>
<dbReference type="InterPro" id="IPR000878">
    <property type="entry name" value="4pyrrol_Mease"/>
</dbReference>
<dbReference type="PANTHER" id="PTHR30522">
    <property type="entry name" value="NUCLEOSIDE TRIPHOSPHATE PYROPHOSPHOHYDROLASE"/>
    <property type="match status" value="1"/>
</dbReference>
<dbReference type="InterPro" id="IPR014777">
    <property type="entry name" value="4pyrrole_Mease_sub1"/>
</dbReference>